<feature type="domain" description="Roadblock/LAMTOR2" evidence="1">
    <location>
        <begin position="6"/>
        <end position="93"/>
    </location>
</feature>
<keyword evidence="4" id="KW-0479">Metal-binding</keyword>
<dbReference type="GeneID" id="41330191"/>
<dbReference type="SMR" id="A0A5B9DB95"/>
<organism evidence="2 3">
    <name type="scientific">Promethearchaeum syntrophicum</name>
    <dbReference type="NCBI Taxonomy" id="2594042"/>
    <lineage>
        <taxon>Archaea</taxon>
        <taxon>Promethearchaeati</taxon>
        <taxon>Promethearchaeota</taxon>
        <taxon>Promethearchaeia</taxon>
        <taxon>Promethearchaeales</taxon>
        <taxon>Promethearchaeaceae</taxon>
        <taxon>Promethearchaeum</taxon>
    </lineage>
</organism>
<dbReference type="EMBL" id="CP042905">
    <property type="protein sequence ID" value="QEE16372.1"/>
    <property type="molecule type" value="Genomic_DNA"/>
</dbReference>
<sequence>MIEFFQEILISLKKIKGIHGSAIIERYGGIISSTLPGWVNQELIAALATHILKISEKSASELNLGTFLDAIIENERGKLLFYAIGDKIVSVITTHDAKLGILDMKLRAALEKLKF</sequence>
<keyword evidence="3" id="KW-1185">Reference proteome</keyword>
<dbReference type="SMART" id="SM00960">
    <property type="entry name" value="Robl_LC7"/>
    <property type="match status" value="1"/>
</dbReference>
<dbReference type="InterPro" id="IPR004942">
    <property type="entry name" value="Roadblock/LAMTOR2_dom"/>
</dbReference>
<dbReference type="Pfam" id="PF03259">
    <property type="entry name" value="Robl_LC7"/>
    <property type="match status" value="1"/>
</dbReference>
<protein>
    <submittedName>
        <fullName evidence="2">Roadblock/LC7 domain-containing protein</fullName>
    </submittedName>
</protein>
<evidence type="ECO:0000313" key="3">
    <source>
        <dbReference type="Proteomes" id="UP000321408"/>
    </source>
</evidence>
<evidence type="ECO:0000313" key="2">
    <source>
        <dbReference type="EMBL" id="QEE16372.1"/>
    </source>
</evidence>
<dbReference type="GO" id="GO:0046872">
    <property type="term" value="F:metal ion binding"/>
    <property type="evidence" value="ECO:0007669"/>
    <property type="project" value="UniProtKB-KW"/>
</dbReference>
<name>A0A5B9DB95_9ARCH</name>
<dbReference type="PDB" id="7YH1">
    <property type="method" value="X-ray"/>
    <property type="resolution" value="2.69 A"/>
    <property type="chains" value="A/B/C/D=1-115"/>
</dbReference>
<dbReference type="AlphaFoldDB" id="A0A5B9DB95"/>
<dbReference type="RefSeq" id="WP_147663254.1">
    <property type="nucleotide sequence ID" value="NZ_CP042905.2"/>
</dbReference>
<keyword evidence="4" id="KW-0862">Zinc</keyword>
<reference evidence="2 3" key="3">
    <citation type="journal article" date="2024" name="Int. J. Syst. Evol. Microbiol.">
        <title>Promethearchaeum syntrophicum gen. nov., sp. nov., an anaerobic, obligately syntrophic archaeon, the first isolate of the lineage 'Asgard' archaea, and proposal of the new archaeal phylum Promethearchaeota phyl. nov. and kingdom Promethearchaeati regn. nov.</title>
        <authorList>
            <person name="Imachi H."/>
            <person name="Nobu M.K."/>
            <person name="Kato S."/>
            <person name="Takaki Y."/>
            <person name="Miyazaki M."/>
            <person name="Miyata M."/>
            <person name="Ogawara M."/>
            <person name="Saito Y."/>
            <person name="Sakai S."/>
            <person name="Tahara Y.O."/>
            <person name="Takano Y."/>
            <person name="Tasumi E."/>
            <person name="Uematsu K."/>
            <person name="Yoshimura T."/>
            <person name="Itoh T."/>
            <person name="Ohkuma M."/>
            <person name="Takai K."/>
        </authorList>
    </citation>
    <scope>NUCLEOTIDE SEQUENCE [LARGE SCALE GENOMIC DNA]</scope>
    <source>
        <strain evidence="2 3">MK-D1</strain>
    </source>
</reference>
<evidence type="ECO:0000259" key="1">
    <source>
        <dbReference type="SMART" id="SM00960"/>
    </source>
</evidence>
<reference evidence="2 3" key="1">
    <citation type="journal article" date="2020" name="Nature">
        <title>Isolation of an archaeon at the prokaryote-eukaryote interface.</title>
        <authorList>
            <person name="Imachi H."/>
            <person name="Nobu M.K."/>
            <person name="Nakahara N."/>
            <person name="Morono Y."/>
            <person name="Ogawara M."/>
            <person name="Takaki Y."/>
            <person name="Takano Y."/>
            <person name="Uematsu K."/>
            <person name="Ikuta T."/>
            <person name="Ito M."/>
            <person name="Matsui Y."/>
            <person name="Miyazaki M."/>
            <person name="Murata K."/>
            <person name="Saito Y."/>
            <person name="Sakai S."/>
            <person name="Song C."/>
            <person name="Tasumi E."/>
            <person name="Yamanaka Y."/>
            <person name="Yamaguchi T."/>
            <person name="Kamagata Y."/>
            <person name="Tamaki H."/>
            <person name="Takai K."/>
        </authorList>
    </citation>
    <scope>NUCLEOTIDE SEQUENCE [LARGE SCALE GENOMIC DNA]</scope>
    <source>
        <strain evidence="2 3">MK-D1</strain>
    </source>
</reference>
<evidence type="ECO:0007829" key="4">
    <source>
        <dbReference type="PDB" id="7YH1"/>
    </source>
</evidence>
<dbReference type="SUPFAM" id="SSF103196">
    <property type="entry name" value="Roadblock/LC7 domain"/>
    <property type="match status" value="1"/>
</dbReference>
<feature type="binding site" evidence="4">
    <location>
        <position position="50"/>
    </location>
    <ligand>
        <name>Zn(2+)</name>
        <dbReference type="ChEBI" id="CHEBI:29105"/>
        <label>2</label>
    </ligand>
</feature>
<gene>
    <name evidence="2" type="ORF">DSAG12_02202</name>
</gene>
<dbReference type="KEGG" id="psyt:DSAG12_02202"/>
<dbReference type="Proteomes" id="UP000321408">
    <property type="component" value="Chromosome"/>
</dbReference>
<keyword evidence="4" id="KW-0002">3D-structure</keyword>
<dbReference type="Gene3D" id="3.30.450.30">
    <property type="entry name" value="Dynein light chain 2a, cytoplasmic"/>
    <property type="match status" value="1"/>
</dbReference>
<reference evidence="4" key="2">
    <citation type="journal article" date="2024" name="Commun. Biol.">
        <title>The eukaryotic-like characteristics of small GTPase, roadblock and TRAPPC3 proteins from Asgard archaea.</title>
        <authorList>
            <person name="Tran L.T."/>
            <person name="Akil C."/>
            <person name="Senju Y."/>
            <person name="Robinson R.C."/>
        </authorList>
    </citation>
    <scope>X-RAY CRYSTALLOGRAPHY (2.69 ANGSTROMS) IN COMPLEX WITH ZN(2+)</scope>
</reference>
<accession>A0A5B9DB95</accession>
<proteinExistence type="evidence at protein level"/>
<feature type="binding site" evidence="4">
    <location>
        <position position="19"/>
    </location>
    <ligand>
        <name>Zn(2+)</name>
        <dbReference type="ChEBI" id="CHEBI:29105"/>
        <label>1</label>
    </ligand>
</feature>